<protein>
    <submittedName>
        <fullName evidence="2">HAD-IIIC family phosphatase</fullName>
    </submittedName>
</protein>
<organism evidence="2 3">
    <name type="scientific">Sediminicola arcticus</name>
    <dbReference type="NCBI Taxonomy" id="1574308"/>
    <lineage>
        <taxon>Bacteria</taxon>
        <taxon>Pseudomonadati</taxon>
        <taxon>Bacteroidota</taxon>
        <taxon>Flavobacteriia</taxon>
        <taxon>Flavobacteriales</taxon>
        <taxon>Flavobacteriaceae</taxon>
        <taxon>Sediminicola</taxon>
    </lineage>
</organism>
<dbReference type="NCBIfam" id="TIGR01686">
    <property type="entry name" value="FkbH"/>
    <property type="match status" value="1"/>
</dbReference>
<dbReference type="NCBIfam" id="TIGR01681">
    <property type="entry name" value="HAD-SF-IIIC"/>
    <property type="match status" value="1"/>
</dbReference>
<reference evidence="2 3" key="1">
    <citation type="submission" date="2024-07" db="EMBL/GenBank/DDBJ databases">
        <title>The genome sequence of type strain Sediminicola arcticus GDMCC 1.2805.</title>
        <authorList>
            <person name="Liu Y."/>
        </authorList>
    </citation>
    <scope>NUCLEOTIDE SEQUENCE [LARGE SCALE GENOMIC DNA]</scope>
    <source>
        <strain evidence="2 3">GDMCC 1.2805</strain>
    </source>
</reference>
<proteinExistence type="predicted"/>
<sequence>MHKDILNYNELKKLVKNKIPEDGKKTSICIMGNHSIQFYTNFLTAYLKINDFNPDILEANYDQIDVTILDSSSKLYSKSYDIVIIFESSLKLRDNFYELKDNSERNLFCADKVTNIKNRIHSLRENGQTSKILYFSYELMDDHIYGNFFSKINHSFYYQLLQLNSELLKLAQTESNFFVIDINKYLLQSLDYRDMSIYINADVHYNLPTLSNLAKQTASFISALYGNFKKCLILDLDNTLWGGIIGDDGMDRIQIGSLGIGKAFTNLQKWAKELKNRGIILAVCSKNNEEIAKEPFEKHPEMVLSLNDISIFVANWENKADNIRYIQNVLDIGFDSMVFLDDNPAEREIIRQNLPEVTVPELPSDPANYLPYLYNLNLFDTASFSENDKDRTKQYQQEAKRKKLSFKISNMEDYLSSLEMKGSCTSFDVKDISRIAQLTQRSNQFNLRTKRYTEDDIRNFINSNQHLTYAIKLKDKFGDYGLISLVILEKKKDKSYFIDTWIMSCRVLKRGVEAFVINKIIDDLAKEKTTLLTGEYIPSKKNSLVANLLEELGLEEQSTNMFSGKINTLKTLKHYIK</sequence>
<dbReference type="InterPro" id="IPR036412">
    <property type="entry name" value="HAD-like_sf"/>
</dbReference>
<evidence type="ECO:0000259" key="1">
    <source>
        <dbReference type="Pfam" id="PF21211"/>
    </source>
</evidence>
<name>A0ABV2SWA8_9FLAO</name>
<comment type="caution">
    <text evidence="2">The sequence shown here is derived from an EMBL/GenBank/DDBJ whole genome shotgun (WGS) entry which is preliminary data.</text>
</comment>
<accession>A0ABV2SWA8</accession>
<dbReference type="InterPro" id="IPR023214">
    <property type="entry name" value="HAD_sf"/>
</dbReference>
<gene>
    <name evidence="2" type="ORF">ABXZ36_10220</name>
</gene>
<dbReference type="Proteomes" id="UP001549799">
    <property type="component" value="Unassembled WGS sequence"/>
</dbReference>
<keyword evidence="3" id="KW-1185">Reference proteome</keyword>
<dbReference type="SUPFAM" id="SSF56784">
    <property type="entry name" value="HAD-like"/>
    <property type="match status" value="1"/>
</dbReference>
<dbReference type="InterPro" id="IPR010033">
    <property type="entry name" value="HAD_SF_ppase_IIIC"/>
</dbReference>
<evidence type="ECO:0000313" key="2">
    <source>
        <dbReference type="EMBL" id="MET6991022.1"/>
    </source>
</evidence>
<dbReference type="InterPro" id="IPR010037">
    <property type="entry name" value="FkbH_domain"/>
</dbReference>
<dbReference type="EMBL" id="JBEXAE010000004">
    <property type="protein sequence ID" value="MET6991022.1"/>
    <property type="molecule type" value="Genomic_DNA"/>
</dbReference>
<dbReference type="RefSeq" id="WP_354615420.1">
    <property type="nucleotide sequence ID" value="NZ_JBEXAE010000004.1"/>
</dbReference>
<dbReference type="Pfam" id="PF21211">
    <property type="entry name" value="FkbH_N"/>
    <property type="match status" value="1"/>
</dbReference>
<dbReference type="InterPro" id="IPR036514">
    <property type="entry name" value="SGNH_hydro_sf"/>
</dbReference>
<feature type="domain" description="BF1531-like N-terminal" evidence="1">
    <location>
        <begin position="28"/>
        <end position="218"/>
    </location>
</feature>
<dbReference type="Gene3D" id="3.40.50.1110">
    <property type="entry name" value="SGNH hydrolase"/>
    <property type="match status" value="1"/>
</dbReference>
<dbReference type="InterPro" id="IPR049369">
    <property type="entry name" value="BF1531-like_N"/>
</dbReference>
<dbReference type="Gene3D" id="3.40.50.1000">
    <property type="entry name" value="HAD superfamily/HAD-like"/>
    <property type="match status" value="1"/>
</dbReference>
<evidence type="ECO:0000313" key="3">
    <source>
        <dbReference type="Proteomes" id="UP001549799"/>
    </source>
</evidence>